<organism evidence="2 3">
    <name type="scientific">Desulfobacter hydrogenophilus</name>
    <dbReference type="NCBI Taxonomy" id="2291"/>
    <lineage>
        <taxon>Bacteria</taxon>
        <taxon>Pseudomonadati</taxon>
        <taxon>Thermodesulfobacteriota</taxon>
        <taxon>Desulfobacteria</taxon>
        <taxon>Desulfobacterales</taxon>
        <taxon>Desulfobacteraceae</taxon>
        <taxon>Desulfobacter</taxon>
    </lineage>
</organism>
<gene>
    <name evidence="2" type="ORF">DO021_12770</name>
    <name evidence="1" type="ORF">EYB58_14835</name>
</gene>
<proteinExistence type="predicted"/>
<dbReference type="EMBL" id="CP036313">
    <property type="protein sequence ID" value="QBH15615.1"/>
    <property type="molecule type" value="Genomic_DNA"/>
</dbReference>
<keyword evidence="4" id="KW-1185">Reference proteome</keyword>
<evidence type="ECO:0000313" key="4">
    <source>
        <dbReference type="Proteomes" id="UP000293902"/>
    </source>
</evidence>
<dbReference type="EMBL" id="QLNI01000024">
    <property type="protein sequence ID" value="RAM01670.1"/>
    <property type="molecule type" value="Genomic_DNA"/>
</dbReference>
<dbReference type="OrthoDB" id="583511at2"/>
<evidence type="ECO:0000313" key="3">
    <source>
        <dbReference type="Proteomes" id="UP000248798"/>
    </source>
</evidence>
<sequence>MMQTVRGIYKDGRVEFINSPPADVDQIPVLITFLVDEHGQEVDLQKQGIGPENAMDLRNRLKCFADDWERPEMDAYDKL</sequence>
<name>A0A328FD49_9BACT</name>
<protein>
    <submittedName>
        <fullName evidence="2">Uncharacterized protein</fullName>
    </submittedName>
</protein>
<reference evidence="2 3" key="1">
    <citation type="submission" date="2018-06" db="EMBL/GenBank/DDBJ databases">
        <title>Complete Genome Sequence of Desulfobacter hydrogenophilus (DSM3380).</title>
        <authorList>
            <person name="Marietou A."/>
            <person name="Schreiber L."/>
            <person name="Marshall I."/>
            <person name="Jorgensen B."/>
        </authorList>
    </citation>
    <scope>NUCLEOTIDE SEQUENCE [LARGE SCALE GENOMIC DNA]</scope>
    <source>
        <strain evidence="2 3">DSM 3380</strain>
    </source>
</reference>
<evidence type="ECO:0000313" key="2">
    <source>
        <dbReference type="EMBL" id="RAM01670.1"/>
    </source>
</evidence>
<reference evidence="1 4" key="2">
    <citation type="submission" date="2019-02" db="EMBL/GenBank/DDBJ databases">
        <title>Complete genome sequence of Desulfobacter hydrogenophilus AcRS1.</title>
        <authorList>
            <person name="Marietou A."/>
            <person name="Lund M.B."/>
            <person name="Marshall I.P.G."/>
            <person name="Schreiber L."/>
            <person name="Jorgensen B."/>
        </authorList>
    </citation>
    <scope>NUCLEOTIDE SEQUENCE [LARGE SCALE GENOMIC DNA]</scope>
    <source>
        <strain evidence="1 4">AcRS1</strain>
    </source>
</reference>
<dbReference type="AlphaFoldDB" id="A0A328FD49"/>
<dbReference type="Proteomes" id="UP000293902">
    <property type="component" value="Chromosome"/>
</dbReference>
<accession>A0A328FD49</accession>
<dbReference type="Proteomes" id="UP000248798">
    <property type="component" value="Unassembled WGS sequence"/>
</dbReference>
<evidence type="ECO:0000313" key="1">
    <source>
        <dbReference type="EMBL" id="QBH15615.1"/>
    </source>
</evidence>